<dbReference type="RefSeq" id="WP_075014673.1">
    <property type="nucleotide sequence ID" value="NZ_FOWE01000008.1"/>
</dbReference>
<evidence type="ECO:0000313" key="2">
    <source>
        <dbReference type="EMBL" id="SFO42557.1"/>
    </source>
</evidence>
<keyword evidence="1" id="KW-0732">Signal</keyword>
<dbReference type="InterPro" id="IPR015943">
    <property type="entry name" value="WD40/YVTN_repeat-like_dom_sf"/>
</dbReference>
<evidence type="ECO:0000313" key="3">
    <source>
        <dbReference type="Proteomes" id="UP000183642"/>
    </source>
</evidence>
<organism evidence="2 3">
    <name type="scientific">Geodermatophilus obscurus</name>
    <dbReference type="NCBI Taxonomy" id="1861"/>
    <lineage>
        <taxon>Bacteria</taxon>
        <taxon>Bacillati</taxon>
        <taxon>Actinomycetota</taxon>
        <taxon>Actinomycetes</taxon>
        <taxon>Geodermatophilales</taxon>
        <taxon>Geodermatophilaceae</taxon>
        <taxon>Geodermatophilus</taxon>
    </lineage>
</organism>
<evidence type="ECO:0008006" key="4">
    <source>
        <dbReference type="Google" id="ProtNLM"/>
    </source>
</evidence>
<protein>
    <recommendedName>
        <fullName evidence="4">DNA-binding beta-propeller fold protein YncE</fullName>
    </recommendedName>
</protein>
<dbReference type="AlphaFoldDB" id="A0A1I5H2X1"/>
<proteinExistence type="predicted"/>
<feature type="signal peptide" evidence="1">
    <location>
        <begin position="1"/>
        <end position="24"/>
    </location>
</feature>
<sequence length="402" mass="39404">MRPAPVLVATALLTAACSSSVVGDAGPVLASSAGPLTEALATVEADAGVEGQVRIADVAPTADGRFVVLLTGDLGSNHRGVLVELVPDDGGLTVGTVTEGPAFADTGEVHVADDGTVVALAPVLPEAGDPGSGDGGREQDLALAVLAPGAGEPELVRIAPDAELGTPDLGTGVLSPDGATLYASLRWTVGDGTVNRLAEVDVASGEVRATGELGVPTPGQAVVRALALHPDGGLAALVGADRDVEGEVEGVVLAQYDAGLRPLGDPVELVGAEESRGYALEVLPDGAVLASVLEGDLDTGRALLVTVRDGAVAVTAKLTGPAGIDLAVAPGGEHVYVTSGSQGRGPAVATVDLGTGGTVADVPLCADGYPVGLAPAADGRTVLAGALCTDDRTARDLAVLVG</sequence>
<dbReference type="OrthoDB" id="5181492at2"/>
<dbReference type="Proteomes" id="UP000183642">
    <property type="component" value="Unassembled WGS sequence"/>
</dbReference>
<feature type="chain" id="PRO_5038368288" description="DNA-binding beta-propeller fold protein YncE" evidence="1">
    <location>
        <begin position="25"/>
        <end position="402"/>
    </location>
</feature>
<dbReference type="EMBL" id="FOWE01000008">
    <property type="protein sequence ID" value="SFO42557.1"/>
    <property type="molecule type" value="Genomic_DNA"/>
</dbReference>
<evidence type="ECO:0000256" key="1">
    <source>
        <dbReference type="SAM" id="SignalP"/>
    </source>
</evidence>
<gene>
    <name evidence="2" type="ORF">SAMN05660359_03367</name>
</gene>
<reference evidence="3" key="1">
    <citation type="submission" date="2016-10" db="EMBL/GenBank/DDBJ databases">
        <authorList>
            <person name="Varghese N."/>
            <person name="Submissions S."/>
        </authorList>
    </citation>
    <scope>NUCLEOTIDE SEQUENCE [LARGE SCALE GENOMIC DNA]</scope>
    <source>
        <strain evidence="3">DSM 43161</strain>
    </source>
</reference>
<dbReference type="SUPFAM" id="SSF63829">
    <property type="entry name" value="Calcium-dependent phosphotriesterase"/>
    <property type="match status" value="1"/>
</dbReference>
<name>A0A1I5H2X1_9ACTN</name>
<accession>A0A1I5H2X1</accession>
<dbReference type="PROSITE" id="PS51257">
    <property type="entry name" value="PROKAR_LIPOPROTEIN"/>
    <property type="match status" value="1"/>
</dbReference>
<dbReference type="Gene3D" id="2.130.10.10">
    <property type="entry name" value="YVTN repeat-like/Quinoprotein amine dehydrogenase"/>
    <property type="match status" value="1"/>
</dbReference>
<keyword evidence="3" id="KW-1185">Reference proteome</keyword>